<dbReference type="PANTHER" id="PTHR41339">
    <property type="entry name" value="LIPL48"/>
    <property type="match status" value="1"/>
</dbReference>
<proteinExistence type="predicted"/>
<dbReference type="EMBL" id="JAKHSK010000001">
    <property type="protein sequence ID" value="MCL6216715.1"/>
    <property type="molecule type" value="Genomic_DNA"/>
</dbReference>
<evidence type="ECO:0008006" key="4">
    <source>
        <dbReference type="Google" id="ProtNLM"/>
    </source>
</evidence>
<protein>
    <recommendedName>
        <fullName evidence="4">Lipoprotein</fullName>
    </recommendedName>
</protein>
<gene>
    <name evidence="2" type="ORF">L1967_00260</name>
</gene>
<evidence type="ECO:0000256" key="1">
    <source>
        <dbReference type="SAM" id="SignalP"/>
    </source>
</evidence>
<dbReference type="PROSITE" id="PS51257">
    <property type="entry name" value="PROKAR_LIPOPROTEIN"/>
    <property type="match status" value="1"/>
</dbReference>
<sequence length="649" mass="68575">MKRNFRKFTAMLMLSGLFLTSCSNDDDIIDDPNGGGEIPQIEDELNGSITENMTLESDIDYQLTGVLSIEAGATLTIPAGTKITAEKGQEVFIVIQQGAKIDVKGTKDAPVIMTSKNSNPGDWGGLILLGEGITTSGTDVTAEVSGLIYGGTNNADNSGSIDYLVIEGAGAQINTKSQYNGLTLYAVGSETKLSNIAIIDGADDGVEFFGGAASITNLYLENNEDDAVDWTEGWNGTVTNTYVLHTIEGFSTAVEADKTNNNPKLINFTAVSTTGGTALQFKLESGATITGLSLIGYDTSIDMKDNGPLANIIIDGETADPEKNYNAVATVDVDMFDWINNKGSVASNILQGTIDSDVTLDASVEYQLRSNYIVKDGATLTIPAGTKILARNGGTDVYIAILKGGKIDIQGTEEKPVVMSSENENPGDWGGLTICGKATTTSGTDVTAEVGGFIYGGTNDEDDSGSIKNLVILGTGAQINADSQYNGVSFYAVGSKTVVENLAVINGADDGVEFFGGSVSVTNLYLENNEDDAVDWTEGWNGKVTNTYVKHTIEGFSTAVEADGTNKNPQLENFTAISTTGGTALQFKKESGAIMNNVYLEGYETNVDMKDNGPLSNIKIDGVNAELNAEYKAGTQVEISTWSWIDSRL</sequence>
<evidence type="ECO:0000313" key="2">
    <source>
        <dbReference type="EMBL" id="MCL6216715.1"/>
    </source>
</evidence>
<name>A0A9X1ZP42_9FLAO</name>
<dbReference type="AlphaFoldDB" id="A0A9X1ZP42"/>
<dbReference type="Proteomes" id="UP001139521">
    <property type="component" value="Unassembled WGS sequence"/>
</dbReference>
<keyword evidence="1" id="KW-0732">Signal</keyword>
<reference evidence="2" key="1">
    <citation type="submission" date="2022-01" db="EMBL/GenBank/DDBJ databases">
        <title>Genome sequencing of Zunongwangia sp. M21534 genome.</title>
        <authorList>
            <person name="Chen Y."/>
            <person name="Dong C."/>
            <person name="Shao Z."/>
        </authorList>
    </citation>
    <scope>NUCLEOTIDE SEQUENCE</scope>
    <source>
        <strain evidence="2">MCCC M21534</strain>
    </source>
</reference>
<keyword evidence="3" id="KW-1185">Reference proteome</keyword>
<dbReference type="InterPro" id="IPR011050">
    <property type="entry name" value="Pectin_lyase_fold/virulence"/>
</dbReference>
<dbReference type="PANTHER" id="PTHR41339:SF1">
    <property type="entry name" value="SECRETED PROTEIN"/>
    <property type="match status" value="1"/>
</dbReference>
<evidence type="ECO:0000313" key="3">
    <source>
        <dbReference type="Proteomes" id="UP001139521"/>
    </source>
</evidence>
<dbReference type="SUPFAM" id="SSF51126">
    <property type="entry name" value="Pectin lyase-like"/>
    <property type="match status" value="2"/>
</dbReference>
<feature type="signal peptide" evidence="1">
    <location>
        <begin position="1"/>
        <end position="23"/>
    </location>
</feature>
<organism evidence="2 3">
    <name type="scientific">Zunongwangia pacifica</name>
    <dbReference type="NCBI Taxonomy" id="2911062"/>
    <lineage>
        <taxon>Bacteria</taxon>
        <taxon>Pseudomonadati</taxon>
        <taxon>Bacteroidota</taxon>
        <taxon>Flavobacteriia</taxon>
        <taxon>Flavobacteriales</taxon>
        <taxon>Flavobacteriaceae</taxon>
        <taxon>Zunongwangia</taxon>
    </lineage>
</organism>
<feature type="chain" id="PRO_5040929255" description="Lipoprotein" evidence="1">
    <location>
        <begin position="24"/>
        <end position="649"/>
    </location>
</feature>
<accession>A0A9X1ZP42</accession>
<comment type="caution">
    <text evidence="2">The sequence shown here is derived from an EMBL/GenBank/DDBJ whole genome shotgun (WGS) entry which is preliminary data.</text>
</comment>
<dbReference type="RefSeq" id="WP_249599713.1">
    <property type="nucleotide sequence ID" value="NZ_JAKHSK010000001.1"/>
</dbReference>